<dbReference type="EMBL" id="FNJW01000008">
    <property type="protein sequence ID" value="SDQ43414.1"/>
    <property type="molecule type" value="Genomic_DNA"/>
</dbReference>
<keyword evidence="11" id="KW-1185">Reference proteome</keyword>
<evidence type="ECO:0000256" key="7">
    <source>
        <dbReference type="RuleBase" id="RU363032"/>
    </source>
</evidence>
<protein>
    <submittedName>
        <fullName evidence="10">Peptide/nickel transport system permease protein</fullName>
    </submittedName>
</protein>
<feature type="transmembrane region" description="Helical" evidence="7">
    <location>
        <begin position="383"/>
        <end position="404"/>
    </location>
</feature>
<evidence type="ECO:0000313" key="10">
    <source>
        <dbReference type="EMBL" id="SDQ43414.1"/>
    </source>
</evidence>
<dbReference type="PROSITE" id="PS50928">
    <property type="entry name" value="ABC_TM1"/>
    <property type="match status" value="1"/>
</dbReference>
<evidence type="ECO:0000313" key="11">
    <source>
        <dbReference type="Proteomes" id="UP000199481"/>
    </source>
</evidence>
<feature type="transmembrane region" description="Helical" evidence="7">
    <location>
        <begin position="173"/>
        <end position="193"/>
    </location>
</feature>
<dbReference type="InterPro" id="IPR045621">
    <property type="entry name" value="BPD_transp_1_N"/>
</dbReference>
<dbReference type="InterPro" id="IPR000515">
    <property type="entry name" value="MetI-like"/>
</dbReference>
<dbReference type="RefSeq" id="WP_089977969.1">
    <property type="nucleotide sequence ID" value="NZ_FNJW01000008.1"/>
</dbReference>
<evidence type="ECO:0000259" key="9">
    <source>
        <dbReference type="PROSITE" id="PS50928"/>
    </source>
</evidence>
<evidence type="ECO:0000256" key="6">
    <source>
        <dbReference type="ARBA" id="ARBA00023136"/>
    </source>
</evidence>
<dbReference type="Proteomes" id="UP000199481">
    <property type="component" value="Unassembled WGS sequence"/>
</dbReference>
<sequence>MHAKPNWLQTISQSYQEASQQRIIALGLGLLSFPFQLLVLIRYLLKNRLSELHAVEQKIKRTFEESGAAAALKENLLNQEKRKADFLQQNSSKAQMEKRVNELYQTAYQKELKERTLAYYQESTSEQPSFLNETVKWLQQPLGFVLSLFLGLPMYVLLLIVSIPTLRYIVDRLIMMVFVIIGVTIIVFTLLYLSPSDSATNILGVQATPEQIINFNAVHGLDDPYLIQLGRTIKGIFTFDLGNAFEGNERVVTMIMRRFPVTLQLTLFALALSVVVALPAGIYAAVKANTTFDHLFMLIALIGISIPSFWQGLIFILTFSINLGWLPATYNADNLVSLIMPAVVLGTGLMASVARMTRSSTLEVINEDYILTARAKGLSTRRVILRHAVPNALIPIVTIIGLQFGGMLGGSSVTEKVFNINGVGSYIVDKQFVPDIPSVMGGVIYIAVILSMVNVFIDLLYSFIDPRIRSRIKSGR</sequence>
<evidence type="ECO:0000256" key="2">
    <source>
        <dbReference type="ARBA" id="ARBA00022448"/>
    </source>
</evidence>
<dbReference type="OrthoDB" id="9773683at2"/>
<accession>A0A1H1AUT7</accession>
<gene>
    <name evidence="10" type="ORF">SAMN04487752_2265</name>
</gene>
<comment type="subcellular location">
    <subcellularLocation>
        <location evidence="1 7">Cell membrane</location>
        <topology evidence="1 7">Multi-pass membrane protein</topology>
    </subcellularLocation>
</comment>
<name>A0A1H1AUT7_9LACT</name>
<reference evidence="11" key="1">
    <citation type="submission" date="2016-10" db="EMBL/GenBank/DDBJ databases">
        <authorList>
            <person name="Varghese N."/>
            <person name="Submissions S."/>
        </authorList>
    </citation>
    <scope>NUCLEOTIDE SEQUENCE [LARGE SCALE GENOMIC DNA]</scope>
    <source>
        <strain evidence="11">MPL-11</strain>
    </source>
</reference>
<evidence type="ECO:0000256" key="8">
    <source>
        <dbReference type="SAM" id="Coils"/>
    </source>
</evidence>
<dbReference type="InterPro" id="IPR035906">
    <property type="entry name" value="MetI-like_sf"/>
</dbReference>
<feature type="transmembrane region" description="Helical" evidence="7">
    <location>
        <begin position="265"/>
        <end position="286"/>
    </location>
</feature>
<dbReference type="PANTHER" id="PTHR30465:SF0">
    <property type="entry name" value="OLIGOPEPTIDE TRANSPORT SYSTEM PERMEASE PROTEIN APPB"/>
    <property type="match status" value="1"/>
</dbReference>
<evidence type="ECO:0000256" key="4">
    <source>
        <dbReference type="ARBA" id="ARBA00022692"/>
    </source>
</evidence>
<keyword evidence="4 7" id="KW-0812">Transmembrane</keyword>
<dbReference type="Pfam" id="PF19300">
    <property type="entry name" value="BPD_transp_1_N"/>
    <property type="match status" value="1"/>
</dbReference>
<dbReference type="GO" id="GO:0005886">
    <property type="term" value="C:plasma membrane"/>
    <property type="evidence" value="ECO:0007669"/>
    <property type="project" value="UniProtKB-SubCell"/>
</dbReference>
<feature type="transmembrane region" description="Helical" evidence="7">
    <location>
        <begin position="23"/>
        <end position="45"/>
    </location>
</feature>
<evidence type="ECO:0000256" key="1">
    <source>
        <dbReference type="ARBA" id="ARBA00004651"/>
    </source>
</evidence>
<feature type="transmembrane region" description="Helical" evidence="7">
    <location>
        <begin position="335"/>
        <end position="354"/>
    </location>
</feature>
<dbReference type="AlphaFoldDB" id="A0A1H1AUT7"/>
<feature type="transmembrane region" description="Helical" evidence="7">
    <location>
        <begin position="298"/>
        <end position="323"/>
    </location>
</feature>
<evidence type="ECO:0000256" key="3">
    <source>
        <dbReference type="ARBA" id="ARBA00022475"/>
    </source>
</evidence>
<dbReference type="PANTHER" id="PTHR30465">
    <property type="entry name" value="INNER MEMBRANE ABC TRANSPORTER"/>
    <property type="match status" value="1"/>
</dbReference>
<dbReference type="Pfam" id="PF00528">
    <property type="entry name" value="BPD_transp_1"/>
    <property type="match status" value="1"/>
</dbReference>
<keyword evidence="3" id="KW-1003">Cell membrane</keyword>
<evidence type="ECO:0000256" key="5">
    <source>
        <dbReference type="ARBA" id="ARBA00022989"/>
    </source>
</evidence>
<keyword evidence="6 7" id="KW-0472">Membrane</keyword>
<feature type="domain" description="ABC transmembrane type-1" evidence="9">
    <location>
        <begin position="259"/>
        <end position="461"/>
    </location>
</feature>
<comment type="similarity">
    <text evidence="7">Belongs to the binding-protein-dependent transport system permease family.</text>
</comment>
<dbReference type="SUPFAM" id="SSF161098">
    <property type="entry name" value="MetI-like"/>
    <property type="match status" value="1"/>
</dbReference>
<keyword evidence="2 7" id="KW-0813">Transport</keyword>
<dbReference type="GO" id="GO:0055085">
    <property type="term" value="P:transmembrane transport"/>
    <property type="evidence" value="ECO:0007669"/>
    <property type="project" value="InterPro"/>
</dbReference>
<dbReference type="Gene3D" id="1.10.3720.10">
    <property type="entry name" value="MetI-like"/>
    <property type="match status" value="1"/>
</dbReference>
<feature type="transmembrane region" description="Helical" evidence="7">
    <location>
        <begin position="442"/>
        <end position="464"/>
    </location>
</feature>
<feature type="transmembrane region" description="Helical" evidence="7">
    <location>
        <begin position="142"/>
        <end position="161"/>
    </location>
</feature>
<organism evidence="10 11">
    <name type="scientific">Carnobacterium viridans</name>
    <dbReference type="NCBI Taxonomy" id="174587"/>
    <lineage>
        <taxon>Bacteria</taxon>
        <taxon>Bacillati</taxon>
        <taxon>Bacillota</taxon>
        <taxon>Bacilli</taxon>
        <taxon>Lactobacillales</taxon>
        <taxon>Carnobacteriaceae</taxon>
        <taxon>Carnobacterium</taxon>
    </lineage>
</organism>
<keyword evidence="8" id="KW-0175">Coiled coil</keyword>
<feature type="coiled-coil region" evidence="8">
    <location>
        <begin position="69"/>
        <end position="97"/>
    </location>
</feature>
<dbReference type="CDD" id="cd06261">
    <property type="entry name" value="TM_PBP2"/>
    <property type="match status" value="1"/>
</dbReference>
<keyword evidence="5 7" id="KW-1133">Transmembrane helix</keyword>
<proteinExistence type="inferred from homology"/>